<sequence length="184" mass="20622">MAGCRALLSDGSPDEGPARDIHPVRHGDDEVCVFNPADSGFEDHQGMPFHPACLKYSKEPRSIDLQPLISTDFGLWRYLEGSCDESLTFPRSNAVENGQQQYWADELGKRVLRRQSSQSSQLLKFSESSERDDIHGKPQPNSAFDGASTFDYNSAKERWKGMHETLPPTKTKDLFPASQANFDI</sequence>
<evidence type="ECO:0000313" key="3">
    <source>
        <dbReference type="Proteomes" id="UP000178129"/>
    </source>
</evidence>
<dbReference type="EMBL" id="FJUW01000020">
    <property type="protein sequence ID" value="CZT00548.1"/>
    <property type="molecule type" value="Genomic_DNA"/>
</dbReference>
<protein>
    <submittedName>
        <fullName evidence="2">Uncharacterized protein</fullName>
    </submittedName>
</protein>
<feature type="region of interest" description="Disordered" evidence="1">
    <location>
        <begin position="1"/>
        <end position="24"/>
    </location>
</feature>
<name>A0A1E1KRB5_9HELO</name>
<gene>
    <name evidence="2" type="ORF">RCO7_03005</name>
</gene>
<dbReference type="InParanoid" id="A0A1E1KRB5"/>
<keyword evidence="3" id="KW-1185">Reference proteome</keyword>
<accession>A0A1E1KRB5</accession>
<evidence type="ECO:0000313" key="2">
    <source>
        <dbReference type="EMBL" id="CZT00548.1"/>
    </source>
</evidence>
<reference evidence="3" key="1">
    <citation type="submission" date="2016-03" db="EMBL/GenBank/DDBJ databases">
        <authorList>
            <person name="Ploux O."/>
        </authorList>
    </citation>
    <scope>NUCLEOTIDE SEQUENCE [LARGE SCALE GENOMIC DNA]</scope>
    <source>
        <strain evidence="3">UK7</strain>
    </source>
</reference>
<comment type="caution">
    <text evidence="2">The sequence shown here is derived from an EMBL/GenBank/DDBJ whole genome shotgun (WGS) entry which is preliminary data.</text>
</comment>
<feature type="region of interest" description="Disordered" evidence="1">
    <location>
        <begin position="163"/>
        <end position="184"/>
    </location>
</feature>
<dbReference type="AlphaFoldDB" id="A0A1E1KRB5"/>
<feature type="compositionally biased region" description="Basic and acidic residues" evidence="1">
    <location>
        <begin position="127"/>
        <end position="136"/>
    </location>
</feature>
<proteinExistence type="predicted"/>
<feature type="region of interest" description="Disordered" evidence="1">
    <location>
        <begin position="121"/>
        <end position="149"/>
    </location>
</feature>
<evidence type="ECO:0000256" key="1">
    <source>
        <dbReference type="SAM" id="MobiDB-lite"/>
    </source>
</evidence>
<organism evidence="2 3">
    <name type="scientific">Rhynchosporium graminicola</name>
    <dbReference type="NCBI Taxonomy" id="2792576"/>
    <lineage>
        <taxon>Eukaryota</taxon>
        <taxon>Fungi</taxon>
        <taxon>Dikarya</taxon>
        <taxon>Ascomycota</taxon>
        <taxon>Pezizomycotina</taxon>
        <taxon>Leotiomycetes</taxon>
        <taxon>Helotiales</taxon>
        <taxon>Ploettnerulaceae</taxon>
        <taxon>Rhynchosporium</taxon>
    </lineage>
</organism>
<dbReference type="Proteomes" id="UP000178129">
    <property type="component" value="Unassembled WGS sequence"/>
</dbReference>